<dbReference type="Proteomes" id="UP001148662">
    <property type="component" value="Unassembled WGS sequence"/>
</dbReference>
<comment type="caution">
    <text evidence="1">The sequence shown here is derived from an EMBL/GenBank/DDBJ whole genome shotgun (WGS) entry which is preliminary data.</text>
</comment>
<sequence>MLLAQFVLGTLLSGILWLLWSQVRRHAPRSSLDNIPGPPSPSFLTGNLPRLFHKHAAWAFHKEIAEKYGSVVKLSGLFGKKALYVHDPKALYSILVKEQDTYERAPVQLALNDVVLGPGLLSATGDRHRLHRKLLNPAFSIAHLRDMTPVFHQTMQRLRDGIMAQIKTSSGEVDVLTWMGRAALELVGQGGLGYSFDPLVADMEDTYGHALKMIQPTLMKCRAWMMLSPYYRFLGPPWLRRFLARLVPDPNFQRLKKLTDDIDISSRAIYFSKKALVLQRDGLTEQKLGRDKDIMSLLLKANLEAPQSERLTEEEVIAQMSTMVIAATDTTSNALAHALQLLAEDTAIQTQLRNELLKAGDDGDLPYDRLMELPLLDAVCRETLRLYPPVAVVTRQALQDAVLPLSTPIRTLNSSYLHEIFISRGTQIIVGSWMSNVNKELWGEDADEWKPERWLSPLPEALKSVRLPSVYTSLMTFVGGSRACIGFKFSELEMKVALYTLLRAFKFQPSGKTIQWNFAGLSFPTVVPDDSSPSLPLMVETFAKEMSAKASTVSIEILATLVTPPVSWASEMQKTTDIWTSQELKDEHGTTLYPRPHWAKQWEDLKVHGKDIKTYLKEDAYEDAFAEFRTTFQQIDTKRGSTVEQALAIFGNRTIIDLIFN</sequence>
<organism evidence="1 2">
    <name type="scientific">Phlebia brevispora</name>
    <dbReference type="NCBI Taxonomy" id="194682"/>
    <lineage>
        <taxon>Eukaryota</taxon>
        <taxon>Fungi</taxon>
        <taxon>Dikarya</taxon>
        <taxon>Basidiomycota</taxon>
        <taxon>Agaricomycotina</taxon>
        <taxon>Agaricomycetes</taxon>
        <taxon>Polyporales</taxon>
        <taxon>Meruliaceae</taxon>
        <taxon>Phlebia</taxon>
    </lineage>
</organism>
<name>A0ACC1TFB8_9APHY</name>
<evidence type="ECO:0000313" key="1">
    <source>
        <dbReference type="EMBL" id="KAJ3559694.1"/>
    </source>
</evidence>
<reference evidence="1" key="1">
    <citation type="submission" date="2022-07" db="EMBL/GenBank/DDBJ databases">
        <title>Genome Sequence of Phlebia brevispora.</title>
        <authorList>
            <person name="Buettner E."/>
        </authorList>
    </citation>
    <scope>NUCLEOTIDE SEQUENCE</scope>
    <source>
        <strain evidence="1">MPL23</strain>
    </source>
</reference>
<keyword evidence="2" id="KW-1185">Reference proteome</keyword>
<gene>
    <name evidence="1" type="ORF">NM688_g181</name>
</gene>
<proteinExistence type="predicted"/>
<accession>A0ACC1TFB8</accession>
<protein>
    <submittedName>
        <fullName evidence="1">Uncharacterized protein</fullName>
    </submittedName>
</protein>
<dbReference type="EMBL" id="JANHOG010000013">
    <property type="protein sequence ID" value="KAJ3559694.1"/>
    <property type="molecule type" value="Genomic_DNA"/>
</dbReference>
<evidence type="ECO:0000313" key="2">
    <source>
        <dbReference type="Proteomes" id="UP001148662"/>
    </source>
</evidence>